<protein>
    <submittedName>
        <fullName evidence="1">ANM5</fullName>
    </submittedName>
</protein>
<evidence type="ECO:0000313" key="1">
    <source>
        <dbReference type="EMBL" id="JAE22828.1"/>
    </source>
</evidence>
<accession>A0A0A9GQ59</accession>
<dbReference type="AlphaFoldDB" id="A0A0A9GQ59"/>
<reference evidence="1" key="1">
    <citation type="submission" date="2014-09" db="EMBL/GenBank/DDBJ databases">
        <authorList>
            <person name="Magalhaes I.L.F."/>
            <person name="Oliveira U."/>
            <person name="Santos F.R."/>
            <person name="Vidigal T.H.D.A."/>
            <person name="Brescovit A.D."/>
            <person name="Santos A.J."/>
        </authorList>
    </citation>
    <scope>NUCLEOTIDE SEQUENCE</scope>
    <source>
        <tissue evidence="1">Shoot tissue taken approximately 20 cm above the soil surface</tissue>
    </source>
</reference>
<sequence>MILTTYRQTQYDRPLLLWIDDGVGVITDHSYHTFVGAQQRQKCTSRRPCRHVGLPQREEDREPAKHVWCSGVWLNSETDILIQNRVKISSKSVHKA</sequence>
<organism evidence="1">
    <name type="scientific">Arundo donax</name>
    <name type="common">Giant reed</name>
    <name type="synonym">Donax arundinaceus</name>
    <dbReference type="NCBI Taxonomy" id="35708"/>
    <lineage>
        <taxon>Eukaryota</taxon>
        <taxon>Viridiplantae</taxon>
        <taxon>Streptophyta</taxon>
        <taxon>Embryophyta</taxon>
        <taxon>Tracheophyta</taxon>
        <taxon>Spermatophyta</taxon>
        <taxon>Magnoliopsida</taxon>
        <taxon>Liliopsida</taxon>
        <taxon>Poales</taxon>
        <taxon>Poaceae</taxon>
        <taxon>PACMAD clade</taxon>
        <taxon>Arundinoideae</taxon>
        <taxon>Arundineae</taxon>
        <taxon>Arundo</taxon>
    </lineage>
</organism>
<reference evidence="1" key="2">
    <citation type="journal article" date="2015" name="Data Brief">
        <title>Shoot transcriptome of the giant reed, Arundo donax.</title>
        <authorList>
            <person name="Barrero R.A."/>
            <person name="Guerrero F.D."/>
            <person name="Moolhuijzen P."/>
            <person name="Goolsby J.A."/>
            <person name="Tidwell J."/>
            <person name="Bellgard S.E."/>
            <person name="Bellgard M.I."/>
        </authorList>
    </citation>
    <scope>NUCLEOTIDE SEQUENCE</scope>
    <source>
        <tissue evidence="1">Shoot tissue taken approximately 20 cm above the soil surface</tissue>
    </source>
</reference>
<name>A0A0A9GQ59_ARUDO</name>
<proteinExistence type="predicted"/>
<dbReference type="EMBL" id="GBRH01175068">
    <property type="protein sequence ID" value="JAE22828.1"/>
    <property type="molecule type" value="Transcribed_RNA"/>
</dbReference>